<gene>
    <name evidence="5" type="primary">LOC108629527</name>
</gene>
<organism evidence="4 5">
    <name type="scientific">Ceratina calcarata</name>
    <dbReference type="NCBI Taxonomy" id="156304"/>
    <lineage>
        <taxon>Eukaryota</taxon>
        <taxon>Metazoa</taxon>
        <taxon>Ecdysozoa</taxon>
        <taxon>Arthropoda</taxon>
        <taxon>Hexapoda</taxon>
        <taxon>Insecta</taxon>
        <taxon>Pterygota</taxon>
        <taxon>Neoptera</taxon>
        <taxon>Endopterygota</taxon>
        <taxon>Hymenoptera</taxon>
        <taxon>Apocrita</taxon>
        <taxon>Aculeata</taxon>
        <taxon>Apoidea</taxon>
        <taxon>Anthophila</taxon>
        <taxon>Apidae</taxon>
        <taxon>Ceratina</taxon>
        <taxon>Zadontomerus</taxon>
    </lineage>
</organism>
<dbReference type="InterPro" id="IPR011029">
    <property type="entry name" value="DEATH-like_dom_sf"/>
</dbReference>
<reference evidence="5" key="1">
    <citation type="submission" date="2025-08" db="UniProtKB">
        <authorList>
            <consortium name="RefSeq"/>
        </authorList>
    </citation>
    <scope>IDENTIFICATION</scope>
    <source>
        <tissue evidence="5">Whole body</tissue>
    </source>
</reference>
<dbReference type="Pfam" id="PF14786">
    <property type="entry name" value="Death_2"/>
    <property type="match status" value="1"/>
</dbReference>
<feature type="compositionally biased region" description="Low complexity" evidence="2">
    <location>
        <begin position="267"/>
        <end position="288"/>
    </location>
</feature>
<feature type="domain" description="Tube Death" evidence="3">
    <location>
        <begin position="10"/>
        <end position="131"/>
    </location>
</feature>
<keyword evidence="4" id="KW-1185">Reference proteome</keyword>
<dbReference type="SUPFAM" id="SSF47986">
    <property type="entry name" value="DEATH domain"/>
    <property type="match status" value="1"/>
</dbReference>
<evidence type="ECO:0000256" key="1">
    <source>
        <dbReference type="SAM" id="Coils"/>
    </source>
</evidence>
<evidence type="ECO:0000259" key="3">
    <source>
        <dbReference type="Pfam" id="PF14786"/>
    </source>
</evidence>
<dbReference type="Proteomes" id="UP000694925">
    <property type="component" value="Unplaced"/>
</dbReference>
<evidence type="ECO:0000313" key="5">
    <source>
        <dbReference type="RefSeq" id="XP_017887794.1"/>
    </source>
</evidence>
<evidence type="ECO:0000313" key="4">
    <source>
        <dbReference type="Proteomes" id="UP000694925"/>
    </source>
</evidence>
<dbReference type="KEGG" id="ccal:108629527"/>
<dbReference type="AlphaFoldDB" id="A0AAJ7JA17"/>
<protein>
    <submittedName>
        <fullName evidence="5">Protein Tube</fullName>
    </submittedName>
</protein>
<dbReference type="CTD" id="7275"/>
<evidence type="ECO:0000256" key="2">
    <source>
        <dbReference type="SAM" id="MobiDB-lite"/>
    </source>
</evidence>
<feature type="coiled-coil region" evidence="1">
    <location>
        <begin position="185"/>
        <end position="212"/>
    </location>
</feature>
<name>A0AAJ7JA17_9HYME</name>
<sequence length="353" mass="39820">MVSHSTVSLDTELRKLRPAELYTLGQILNLSDSWKKLMAIVPKEDDCNVPKFNTEHFSMIEQAAQQQKRSGAEIFLSEWGTMGKRRPTLRVLLDLLVKAELFRAADYLAGDILKEELPKRPNCGPAAPVKISDEVLRNLVSESEEFGNFSFNESLILELPSEVYNNEAVNPNVKDNSSLERNMQSTKLVSNKEKHEKHLDNLNAEMSDLMKFSNEQSKQQVFEPQELSSRELPVFLNEFERRAGEAKLNQEVLSEELPVFLNQDRISSSNNSSNDRSTSSSDSSNVNNNELVSAELPQCILGLRGSESNSDNNCSITNNRNLAQNMLNTQELPITVVEYNNKVGALEFFKIAF</sequence>
<dbReference type="InterPro" id="IPR029397">
    <property type="entry name" value="Tube_Death"/>
</dbReference>
<keyword evidence="1" id="KW-0175">Coiled coil</keyword>
<dbReference type="Gene3D" id="1.10.533.10">
    <property type="entry name" value="Death Domain, Fas"/>
    <property type="match status" value="1"/>
</dbReference>
<dbReference type="RefSeq" id="XP_017887794.1">
    <property type="nucleotide sequence ID" value="XM_018032305.2"/>
</dbReference>
<proteinExistence type="predicted"/>
<dbReference type="CDD" id="cd08308">
    <property type="entry name" value="Death_Tube"/>
    <property type="match status" value="1"/>
</dbReference>
<feature type="region of interest" description="Disordered" evidence="2">
    <location>
        <begin position="264"/>
        <end position="288"/>
    </location>
</feature>
<dbReference type="GeneID" id="108629527"/>
<accession>A0AAJ7JA17</accession>